<protein>
    <submittedName>
        <fullName evidence="2">Uncharacterized protein</fullName>
    </submittedName>
</protein>
<dbReference type="EMBL" id="MN565028">
    <property type="protein sequence ID" value="QGK88096.1"/>
    <property type="molecule type" value="Genomic_DNA"/>
</dbReference>
<keyword evidence="1" id="KW-1133">Transmembrane helix</keyword>
<keyword evidence="1" id="KW-0472">Membrane</keyword>
<evidence type="ECO:0000313" key="2">
    <source>
        <dbReference type="EMBL" id="QGK88096.1"/>
    </source>
</evidence>
<organism evidence="2">
    <name type="scientific">Russula subnigricans</name>
    <dbReference type="NCBI Taxonomy" id="258989"/>
    <lineage>
        <taxon>Eukaryota</taxon>
        <taxon>Fungi</taxon>
        <taxon>Dikarya</taxon>
        <taxon>Basidiomycota</taxon>
        <taxon>Agaricomycotina</taxon>
        <taxon>Agaricomycetes</taxon>
        <taxon>Russulales</taxon>
        <taxon>Russulaceae</taxon>
        <taxon>Russula</taxon>
    </lineage>
</organism>
<feature type="transmembrane region" description="Helical" evidence="1">
    <location>
        <begin position="7"/>
        <end position="24"/>
    </location>
</feature>
<sequence>MYLWNNLMLILILLIIWVIFYFKFNLPGVQFLQGDHQTMKNNGLVFIKPENLSKAELVEKVKHLQADNKILEETQKLSINKPMEDSQKLSINKSIEQKESLFKKGYNALINYLTEFLNLFNLIKEVMFKLTFISFFIKLMLKYKILRQIISILRKILFLGVGSSFLNYFGFFDFFHEIWVQIQITFDYLIKYIKMYFEWLKNIFIDKKEEIETPEPNVDFLNNKIIIEKGKPISEEVDQYWTYSKIIMITSMVVISCFIYVYFEEIKDYFKPSNPGSAATDILNDDEKIELVNLVSDKIKSPEESFYNEPLKKFSEMTDNNPSSSKVKLEDLPTIEVRDSSGETIYHEVVKSDNLSSPTDSISSTETIKPLNWRSGLDKSTKETIEYVEKHFPDSELDNIDYIKSLIEEVKKSNMNFANQTKSVIDSLTAKELSDKFEIAKNTDQWVDNMFDKLKPFE</sequence>
<dbReference type="GeneID" id="42894849"/>
<accession>A0A649WI16</accession>
<dbReference type="AlphaFoldDB" id="A0A649WI16"/>
<name>A0A649WI16_9AGAM</name>
<gene>
    <name evidence="2" type="primary">orf458</name>
</gene>
<keyword evidence="2" id="KW-0496">Mitochondrion</keyword>
<evidence type="ECO:0000256" key="1">
    <source>
        <dbReference type="SAM" id="Phobius"/>
    </source>
</evidence>
<proteinExistence type="predicted"/>
<feature type="transmembrane region" description="Helical" evidence="1">
    <location>
        <begin position="240"/>
        <end position="263"/>
    </location>
</feature>
<feature type="transmembrane region" description="Helical" evidence="1">
    <location>
        <begin position="122"/>
        <end position="141"/>
    </location>
</feature>
<reference evidence="2" key="1">
    <citation type="submission" date="2019-10" db="EMBL/GenBank/DDBJ databases">
        <title>The complete mitochondrial genome of a wild toxic mushroom, Russula subnigricans.</title>
        <authorList>
            <person name="Yu F."/>
        </authorList>
    </citation>
    <scope>NUCLEOTIDE SEQUENCE</scope>
    <source>
        <strain evidence="2">CX24</strain>
    </source>
</reference>
<geneLocation type="mitochondrion" evidence="2"/>
<dbReference type="RefSeq" id="YP_009715290.1">
    <property type="nucleotide sequence ID" value="NC_045293.1"/>
</dbReference>
<keyword evidence="1" id="KW-0812">Transmembrane</keyword>
<feature type="transmembrane region" description="Helical" evidence="1">
    <location>
        <begin position="153"/>
        <end position="171"/>
    </location>
</feature>